<keyword evidence="1" id="KW-0472">Membrane</keyword>
<sequence>MAHNRYTTIIVQVSLTIAITGGIFLLCALVLFWYKKKSQVTNTASTPQLAHNKRKPDFAEDLYLFQEIPHLSSSKRCNLPYQDTESPIMQCVHKQDDPKMSAMGQCGTLHNEEHIYATATMP</sequence>
<name>A0A1V9WYS0_9ACAR</name>
<accession>A0A1V9WYS0</accession>
<comment type="caution">
    <text evidence="2">The sequence shown here is derived from an EMBL/GenBank/DDBJ whole genome shotgun (WGS) entry which is preliminary data.</text>
</comment>
<evidence type="ECO:0000256" key="1">
    <source>
        <dbReference type="SAM" id="Phobius"/>
    </source>
</evidence>
<protein>
    <submittedName>
        <fullName evidence="2">Down syndrome cell adhesion molecule protein Dscam2-like</fullName>
    </submittedName>
</protein>
<dbReference type="InParanoid" id="A0A1V9WYS0"/>
<proteinExistence type="predicted"/>
<keyword evidence="1" id="KW-0812">Transmembrane</keyword>
<gene>
    <name evidence="2" type="ORF">BIW11_14199</name>
</gene>
<dbReference type="Proteomes" id="UP000192247">
    <property type="component" value="Unassembled WGS sequence"/>
</dbReference>
<evidence type="ECO:0000313" key="3">
    <source>
        <dbReference type="Proteomes" id="UP000192247"/>
    </source>
</evidence>
<keyword evidence="3" id="KW-1185">Reference proteome</keyword>
<feature type="non-terminal residue" evidence="2">
    <location>
        <position position="122"/>
    </location>
</feature>
<keyword evidence="1" id="KW-1133">Transmembrane helix</keyword>
<feature type="transmembrane region" description="Helical" evidence="1">
    <location>
        <begin position="6"/>
        <end position="34"/>
    </location>
</feature>
<evidence type="ECO:0000313" key="2">
    <source>
        <dbReference type="EMBL" id="OQR66378.1"/>
    </source>
</evidence>
<dbReference type="EMBL" id="MNPL01032737">
    <property type="protein sequence ID" value="OQR66378.1"/>
    <property type="molecule type" value="Genomic_DNA"/>
</dbReference>
<organism evidence="2 3">
    <name type="scientific">Tropilaelaps mercedesae</name>
    <dbReference type="NCBI Taxonomy" id="418985"/>
    <lineage>
        <taxon>Eukaryota</taxon>
        <taxon>Metazoa</taxon>
        <taxon>Ecdysozoa</taxon>
        <taxon>Arthropoda</taxon>
        <taxon>Chelicerata</taxon>
        <taxon>Arachnida</taxon>
        <taxon>Acari</taxon>
        <taxon>Parasitiformes</taxon>
        <taxon>Mesostigmata</taxon>
        <taxon>Gamasina</taxon>
        <taxon>Dermanyssoidea</taxon>
        <taxon>Laelapidae</taxon>
        <taxon>Tropilaelaps</taxon>
    </lineage>
</organism>
<dbReference type="AlphaFoldDB" id="A0A1V9WYS0"/>
<reference evidence="2 3" key="1">
    <citation type="journal article" date="2017" name="Gigascience">
        <title>Draft genome of the honey bee ectoparasitic mite, Tropilaelaps mercedesae, is shaped by the parasitic life history.</title>
        <authorList>
            <person name="Dong X."/>
            <person name="Armstrong S.D."/>
            <person name="Xia D."/>
            <person name="Makepeace B.L."/>
            <person name="Darby A.C."/>
            <person name="Kadowaki T."/>
        </authorList>
    </citation>
    <scope>NUCLEOTIDE SEQUENCE [LARGE SCALE GENOMIC DNA]</scope>
    <source>
        <strain evidence="2">Wuxi-XJTLU</strain>
    </source>
</reference>